<name>A0A553PCD9_TIGCA</name>
<keyword evidence="1" id="KW-0732">Signal</keyword>
<sequence>MYPQMVEMPSEDLKWENDGYLLENVVEDGLQWLQMQFQEEITQFGNEPWNINLTAPLNFLFPVEGGDKGRDSRNKFDVSIDPTQAQVLENVNMTECTVDSQDVSQISCYHCENQSCMEEDPDFPGHVEKCPGDVHTCVKFYGYIGPFLQYFRSCGWSSITANDTQECKEGAVQTLDPRPTRGELCTCPSPLCNRAMIQARAWITTVFWICMCIFLI</sequence>
<dbReference type="GO" id="GO:0032222">
    <property type="term" value="P:regulation of synaptic transmission, cholinergic"/>
    <property type="evidence" value="ECO:0007669"/>
    <property type="project" value="InterPro"/>
</dbReference>
<evidence type="ECO:0000256" key="1">
    <source>
        <dbReference type="ARBA" id="ARBA00022729"/>
    </source>
</evidence>
<dbReference type="InterPro" id="IPR045860">
    <property type="entry name" value="Snake_toxin-like_sf"/>
</dbReference>
<accession>A0A553PCD9</accession>
<dbReference type="SUPFAM" id="SSF57302">
    <property type="entry name" value="Snake toxin-like"/>
    <property type="match status" value="1"/>
</dbReference>
<dbReference type="AlphaFoldDB" id="A0A553PCD9"/>
<evidence type="ECO:0000313" key="4">
    <source>
        <dbReference type="Proteomes" id="UP000318571"/>
    </source>
</evidence>
<keyword evidence="2" id="KW-0325">Glycoprotein</keyword>
<dbReference type="Proteomes" id="UP000318571">
    <property type="component" value="Chromosome 2"/>
</dbReference>
<evidence type="ECO:0000313" key="3">
    <source>
        <dbReference type="EMBL" id="TRY75343.1"/>
    </source>
</evidence>
<dbReference type="CDD" id="cd00117">
    <property type="entry name" value="TFP"/>
    <property type="match status" value="1"/>
</dbReference>
<evidence type="ECO:0000256" key="2">
    <source>
        <dbReference type="ARBA" id="ARBA00023180"/>
    </source>
</evidence>
<comment type="caution">
    <text evidence="3">The sequence shown here is derived from an EMBL/GenBank/DDBJ whole genome shotgun (WGS) entry which is preliminary data.</text>
</comment>
<keyword evidence="4" id="KW-1185">Reference proteome</keyword>
<proteinExistence type="predicted"/>
<reference evidence="3 4" key="1">
    <citation type="journal article" date="2018" name="Nat. Ecol. Evol.">
        <title>Genomic signatures of mitonuclear coevolution across populations of Tigriopus californicus.</title>
        <authorList>
            <person name="Barreto F.S."/>
            <person name="Watson E.T."/>
            <person name="Lima T.G."/>
            <person name="Willett C.S."/>
            <person name="Edmands S."/>
            <person name="Li W."/>
            <person name="Burton R.S."/>
        </authorList>
    </citation>
    <scope>NUCLEOTIDE SEQUENCE [LARGE SCALE GENOMIC DNA]</scope>
    <source>
        <strain evidence="3 4">San Diego</strain>
    </source>
</reference>
<gene>
    <name evidence="3" type="ORF">TCAL_15606</name>
</gene>
<organism evidence="3 4">
    <name type="scientific">Tigriopus californicus</name>
    <name type="common">Marine copepod</name>
    <dbReference type="NCBI Taxonomy" id="6832"/>
    <lineage>
        <taxon>Eukaryota</taxon>
        <taxon>Metazoa</taxon>
        <taxon>Ecdysozoa</taxon>
        <taxon>Arthropoda</taxon>
        <taxon>Crustacea</taxon>
        <taxon>Multicrustacea</taxon>
        <taxon>Hexanauplia</taxon>
        <taxon>Copepoda</taxon>
        <taxon>Harpacticoida</taxon>
        <taxon>Harpacticidae</taxon>
        <taxon>Tigriopus</taxon>
    </lineage>
</organism>
<dbReference type="EMBL" id="VCGU01000005">
    <property type="protein sequence ID" value="TRY75343.1"/>
    <property type="molecule type" value="Genomic_DNA"/>
</dbReference>
<dbReference type="GO" id="GO:0030431">
    <property type="term" value="P:sleep"/>
    <property type="evidence" value="ECO:0007669"/>
    <property type="project" value="InterPro"/>
</dbReference>
<dbReference type="InterPro" id="IPR031424">
    <property type="entry name" value="QVR-like"/>
</dbReference>
<protein>
    <submittedName>
        <fullName evidence="3">Uncharacterized protein</fullName>
    </submittedName>
</protein>
<dbReference type="Pfam" id="PF17064">
    <property type="entry name" value="QVR"/>
    <property type="match status" value="1"/>
</dbReference>